<comment type="similarity">
    <text evidence="7 10">Belongs to the fluoride channel Fluc/FEX (TC 1.A.43) family.</text>
</comment>
<dbReference type="AlphaFoldDB" id="A0AB39U8C8"/>
<evidence type="ECO:0000313" key="11">
    <source>
        <dbReference type="EMBL" id="XDS45015.1"/>
    </source>
</evidence>
<gene>
    <name evidence="10" type="primary">fluC</name>
    <name evidence="10" type="synonym">crcB</name>
    <name evidence="11" type="ORF">QN215_02490</name>
</gene>
<dbReference type="KEGG" id="baqk:QN215_02490"/>
<feature type="transmembrane region" description="Helical" evidence="10">
    <location>
        <begin position="21"/>
        <end position="39"/>
    </location>
</feature>
<dbReference type="RefSeq" id="WP_369344564.1">
    <property type="nucleotide sequence ID" value="NZ_CP129674.1"/>
</dbReference>
<keyword evidence="10" id="KW-0479">Metal-binding</keyword>
<evidence type="ECO:0000256" key="1">
    <source>
        <dbReference type="ARBA" id="ARBA00004651"/>
    </source>
</evidence>
<name>A0AB39U8C8_9BIFI</name>
<dbReference type="InterPro" id="IPR003691">
    <property type="entry name" value="FluC"/>
</dbReference>
<evidence type="ECO:0000256" key="2">
    <source>
        <dbReference type="ARBA" id="ARBA00022475"/>
    </source>
</evidence>
<evidence type="ECO:0000256" key="3">
    <source>
        <dbReference type="ARBA" id="ARBA00022692"/>
    </source>
</evidence>
<comment type="activity regulation">
    <text evidence="10">Na(+) is not transported, but it plays an essential structural role and its presence is essential for fluoride channel function.</text>
</comment>
<keyword evidence="3 10" id="KW-0812">Transmembrane</keyword>
<proteinExistence type="inferred from homology"/>
<evidence type="ECO:0000256" key="4">
    <source>
        <dbReference type="ARBA" id="ARBA00022989"/>
    </source>
</evidence>
<dbReference type="HAMAP" id="MF_00454">
    <property type="entry name" value="FluC"/>
    <property type="match status" value="1"/>
</dbReference>
<evidence type="ECO:0000256" key="5">
    <source>
        <dbReference type="ARBA" id="ARBA00023136"/>
    </source>
</evidence>
<dbReference type="GO" id="GO:0062054">
    <property type="term" value="F:fluoride channel activity"/>
    <property type="evidence" value="ECO:0007669"/>
    <property type="project" value="UniProtKB-UniRule"/>
</dbReference>
<feature type="transmembrane region" description="Helical" evidence="10">
    <location>
        <begin position="84"/>
        <end position="104"/>
    </location>
</feature>
<feature type="transmembrane region" description="Helical" evidence="10">
    <location>
        <begin position="116"/>
        <end position="140"/>
    </location>
</feature>
<dbReference type="PANTHER" id="PTHR28259">
    <property type="entry name" value="FLUORIDE EXPORT PROTEIN 1-RELATED"/>
    <property type="match status" value="1"/>
</dbReference>
<accession>A0AB39U8C8</accession>
<feature type="transmembrane region" description="Helical" evidence="10">
    <location>
        <begin position="51"/>
        <end position="72"/>
    </location>
</feature>
<dbReference type="EMBL" id="CP129674">
    <property type="protein sequence ID" value="XDS45015.1"/>
    <property type="molecule type" value="Genomic_DNA"/>
</dbReference>
<keyword evidence="10" id="KW-0813">Transport</keyword>
<keyword evidence="4 10" id="KW-1133">Transmembrane helix</keyword>
<dbReference type="GO" id="GO:0005886">
    <property type="term" value="C:plasma membrane"/>
    <property type="evidence" value="ECO:0007669"/>
    <property type="project" value="UniProtKB-SubCell"/>
</dbReference>
<keyword evidence="5 10" id="KW-0472">Membrane</keyword>
<keyword evidence="2 10" id="KW-1003">Cell membrane</keyword>
<evidence type="ECO:0000256" key="10">
    <source>
        <dbReference type="HAMAP-Rule" id="MF_00454"/>
    </source>
</evidence>
<comment type="subcellular location">
    <subcellularLocation>
        <location evidence="1 10">Cell membrane</location>
        <topology evidence="1 10">Multi-pass membrane protein</topology>
    </subcellularLocation>
</comment>
<evidence type="ECO:0000256" key="8">
    <source>
        <dbReference type="ARBA" id="ARBA00035585"/>
    </source>
</evidence>
<dbReference type="GO" id="GO:0046872">
    <property type="term" value="F:metal ion binding"/>
    <property type="evidence" value="ECO:0007669"/>
    <property type="project" value="UniProtKB-KW"/>
</dbReference>
<evidence type="ECO:0000256" key="7">
    <source>
        <dbReference type="ARBA" id="ARBA00035120"/>
    </source>
</evidence>
<evidence type="ECO:0000256" key="6">
    <source>
        <dbReference type="ARBA" id="ARBA00023303"/>
    </source>
</evidence>
<organism evidence="11">
    <name type="scientific">Bifidobacterium aquikefiricola</name>
    <dbReference type="NCBI Taxonomy" id="3059038"/>
    <lineage>
        <taxon>Bacteria</taxon>
        <taxon>Bacillati</taxon>
        <taxon>Actinomycetota</taxon>
        <taxon>Actinomycetes</taxon>
        <taxon>Bifidobacteriales</taxon>
        <taxon>Bifidobacteriaceae</taxon>
        <taxon>Bifidobacterium</taxon>
    </lineage>
</organism>
<keyword evidence="10" id="KW-0406">Ion transport</keyword>
<reference evidence="11" key="1">
    <citation type="submission" date="2023-07" db="EMBL/GenBank/DDBJ databases">
        <title>Bifidobacterium aquikefiriaerophilum sp. nov. and Bifidobacterium eccum sp. nov., isolated from water kefir.</title>
        <authorList>
            <person name="Breselge S."/>
            <person name="Bellassi P."/>
            <person name="Barcenilla C."/>
            <person name="Alvarez-Ordonez A."/>
            <person name="Morelli L."/>
            <person name="Cotter P.D."/>
        </authorList>
    </citation>
    <scope>NUCLEOTIDE SEQUENCE</scope>
    <source>
        <strain evidence="11">WK041_4_12</strain>
    </source>
</reference>
<comment type="function">
    <text evidence="9 10">Fluoride-specific ion channel. Important for reducing fluoride concentration in the cell, thus reducing its toxicity.</text>
</comment>
<dbReference type="Pfam" id="PF02537">
    <property type="entry name" value="CRCB"/>
    <property type="match status" value="1"/>
</dbReference>
<sequence length="155" mass="16559">MQDTHDDPEHSFGKKHPRLHAAPAVFVGGVIGTAIRAALSEMQSSNWTWPWVTFCINMVGAALLGFLLEYLAGTGNDVGARQTFRLFAGTGVIGGFTTYGTFILETDTRLLGAHLLVGLSYAAVSIILGLVFAGCGVKLASLCVRQFSRKVGDNR</sequence>
<keyword evidence="6 10" id="KW-0407">Ion channel</keyword>
<feature type="binding site" evidence="10">
    <location>
        <position position="97"/>
    </location>
    <ligand>
        <name>Na(+)</name>
        <dbReference type="ChEBI" id="CHEBI:29101"/>
        <note>structural</note>
    </ligand>
</feature>
<evidence type="ECO:0000256" key="9">
    <source>
        <dbReference type="ARBA" id="ARBA00049940"/>
    </source>
</evidence>
<keyword evidence="10" id="KW-0915">Sodium</keyword>
<dbReference type="PANTHER" id="PTHR28259:SF1">
    <property type="entry name" value="FLUORIDE EXPORT PROTEIN 1-RELATED"/>
    <property type="match status" value="1"/>
</dbReference>
<dbReference type="GO" id="GO:0140114">
    <property type="term" value="P:cellular detoxification of fluoride"/>
    <property type="evidence" value="ECO:0007669"/>
    <property type="project" value="UniProtKB-UniRule"/>
</dbReference>
<comment type="catalytic activity">
    <reaction evidence="8">
        <text>fluoride(in) = fluoride(out)</text>
        <dbReference type="Rhea" id="RHEA:76159"/>
        <dbReference type="ChEBI" id="CHEBI:17051"/>
    </reaction>
    <physiologicalReaction direction="left-to-right" evidence="8">
        <dbReference type="Rhea" id="RHEA:76160"/>
    </physiologicalReaction>
</comment>
<protein>
    <recommendedName>
        <fullName evidence="10">Fluoride-specific ion channel FluC</fullName>
    </recommendedName>
</protein>
<feature type="binding site" evidence="10">
    <location>
        <position position="94"/>
    </location>
    <ligand>
        <name>Na(+)</name>
        <dbReference type="ChEBI" id="CHEBI:29101"/>
        <note>structural</note>
    </ligand>
</feature>